<evidence type="ECO:0000313" key="3">
    <source>
        <dbReference type="Proteomes" id="UP001626550"/>
    </source>
</evidence>
<dbReference type="InterPro" id="IPR014044">
    <property type="entry name" value="CAP_dom"/>
</dbReference>
<dbReference type="Pfam" id="PF00188">
    <property type="entry name" value="CAP"/>
    <property type="match status" value="1"/>
</dbReference>
<evidence type="ECO:0000313" key="2">
    <source>
        <dbReference type="EMBL" id="KAL3309563.1"/>
    </source>
</evidence>
<accession>A0ABD2PPY4</accession>
<dbReference type="EMBL" id="JBJKFK010003781">
    <property type="protein sequence ID" value="KAL3309563.1"/>
    <property type="molecule type" value="Genomic_DNA"/>
</dbReference>
<evidence type="ECO:0000259" key="1">
    <source>
        <dbReference type="Pfam" id="PF00188"/>
    </source>
</evidence>
<name>A0ABD2PPY4_9PLAT</name>
<feature type="domain" description="SCP" evidence="1">
    <location>
        <begin position="32"/>
        <end position="93"/>
    </location>
</feature>
<dbReference type="Gene3D" id="3.40.33.10">
    <property type="entry name" value="CAP"/>
    <property type="match status" value="1"/>
</dbReference>
<keyword evidence="3" id="KW-1185">Reference proteome</keyword>
<gene>
    <name evidence="2" type="primary">PI16_3</name>
    <name evidence="2" type="ORF">Ciccas_011890</name>
</gene>
<dbReference type="InterPro" id="IPR001283">
    <property type="entry name" value="CRISP-related"/>
</dbReference>
<protein>
    <submittedName>
        <fullName evidence="2">Peptidase inhibitor 16</fullName>
    </submittedName>
</protein>
<comment type="caution">
    <text evidence="2">The sequence shown here is derived from an EMBL/GenBank/DDBJ whole genome shotgun (WGS) entry which is preliminary data.</text>
</comment>
<dbReference type="PANTHER" id="PTHR10334">
    <property type="entry name" value="CYSTEINE-RICH SECRETORY PROTEIN-RELATED"/>
    <property type="match status" value="1"/>
</dbReference>
<proteinExistence type="predicted"/>
<sequence>MDSRRLPKSGQASVISIASHLLIEFLLDNVATQNIATITTSTGRYDITRALDMWWDQNKDYSYDNNSCAPRKACQYYTQMAWAKTTNIGCAYA</sequence>
<reference evidence="2 3" key="1">
    <citation type="submission" date="2024-11" db="EMBL/GenBank/DDBJ databases">
        <title>Adaptive evolution of stress response genes in parasites aligns with host niche diversity.</title>
        <authorList>
            <person name="Hahn C."/>
            <person name="Resl P."/>
        </authorList>
    </citation>
    <scope>NUCLEOTIDE SEQUENCE [LARGE SCALE GENOMIC DNA]</scope>
    <source>
        <strain evidence="2">EGGRZ-B1_66</strain>
        <tissue evidence="2">Body</tissue>
    </source>
</reference>
<dbReference type="SUPFAM" id="SSF55797">
    <property type="entry name" value="PR-1-like"/>
    <property type="match status" value="1"/>
</dbReference>
<dbReference type="CDD" id="cd05380">
    <property type="entry name" value="CAP_euk"/>
    <property type="match status" value="1"/>
</dbReference>
<dbReference type="InterPro" id="IPR035940">
    <property type="entry name" value="CAP_sf"/>
</dbReference>
<dbReference type="AlphaFoldDB" id="A0ABD2PPY4"/>
<feature type="non-terminal residue" evidence="2">
    <location>
        <position position="93"/>
    </location>
</feature>
<dbReference type="Proteomes" id="UP001626550">
    <property type="component" value="Unassembled WGS sequence"/>
</dbReference>
<organism evidence="2 3">
    <name type="scientific">Cichlidogyrus casuarinus</name>
    <dbReference type="NCBI Taxonomy" id="1844966"/>
    <lineage>
        <taxon>Eukaryota</taxon>
        <taxon>Metazoa</taxon>
        <taxon>Spiralia</taxon>
        <taxon>Lophotrochozoa</taxon>
        <taxon>Platyhelminthes</taxon>
        <taxon>Monogenea</taxon>
        <taxon>Monopisthocotylea</taxon>
        <taxon>Dactylogyridea</taxon>
        <taxon>Ancyrocephalidae</taxon>
        <taxon>Cichlidogyrus</taxon>
    </lineage>
</organism>